<evidence type="ECO:0000259" key="1">
    <source>
        <dbReference type="Pfam" id="PF22735"/>
    </source>
</evidence>
<evidence type="ECO:0000313" key="2">
    <source>
        <dbReference type="EMBL" id="ERN42631.1"/>
    </source>
</evidence>
<organism evidence="2 3">
    <name type="scientific">Rubidibacter lacunae KORDI 51-2</name>
    <dbReference type="NCBI Taxonomy" id="582515"/>
    <lineage>
        <taxon>Bacteria</taxon>
        <taxon>Bacillati</taxon>
        <taxon>Cyanobacteriota</taxon>
        <taxon>Cyanophyceae</taxon>
        <taxon>Oscillatoriophycideae</taxon>
        <taxon>Chroococcales</taxon>
        <taxon>Aphanothecaceae</taxon>
        <taxon>Rubidibacter</taxon>
    </lineage>
</organism>
<dbReference type="RefSeq" id="WP_022604688.1">
    <property type="nucleotide sequence ID" value="NZ_ASSJ01000014.1"/>
</dbReference>
<accession>U5DLV1</accession>
<dbReference type="InParanoid" id="U5DLV1"/>
<evidence type="ECO:0000313" key="3">
    <source>
        <dbReference type="Proteomes" id="UP000016960"/>
    </source>
</evidence>
<feature type="domain" description="NACHT N-terminal Helical" evidence="1">
    <location>
        <begin position="23"/>
        <end position="83"/>
    </location>
</feature>
<keyword evidence="3" id="KW-1185">Reference proteome</keyword>
<dbReference type="InterPro" id="IPR022272">
    <property type="entry name" value="Lipocalin_CS"/>
</dbReference>
<dbReference type="EMBL" id="ASSJ01000014">
    <property type="protein sequence ID" value="ERN42631.1"/>
    <property type="molecule type" value="Genomic_DNA"/>
</dbReference>
<gene>
    <name evidence="2" type="ORF">KR51_00006600</name>
</gene>
<proteinExistence type="predicted"/>
<dbReference type="AlphaFoldDB" id="U5DLV1"/>
<dbReference type="PROSITE" id="PS00213">
    <property type="entry name" value="LIPOCALIN"/>
    <property type="match status" value="1"/>
</dbReference>
<dbReference type="Proteomes" id="UP000016960">
    <property type="component" value="Unassembled WGS sequence"/>
</dbReference>
<dbReference type="Pfam" id="PF22735">
    <property type="entry name" value="NNH3"/>
    <property type="match status" value="1"/>
</dbReference>
<sequence>MSDPVIKFGLRVMKPVSVWNQELKADFRNLFKALGKAGGDEVSGKWLGVGKDSVDALFALGLKVNEPGQLSWSLIYNSLQQATV</sequence>
<name>U5DLV1_9CHRO</name>
<dbReference type="eggNOG" id="COG5635">
    <property type="taxonomic scope" value="Bacteria"/>
</dbReference>
<dbReference type="InterPro" id="IPR054568">
    <property type="entry name" value="NNH3"/>
</dbReference>
<protein>
    <recommendedName>
        <fullName evidence="1">NACHT N-terminal Helical domain-containing protein</fullName>
    </recommendedName>
</protein>
<reference evidence="2 3" key="1">
    <citation type="submission" date="2013-05" db="EMBL/GenBank/DDBJ databases">
        <title>Draft genome sequence of Rubidibacter lacunae KORDI 51-2.</title>
        <authorList>
            <person name="Choi D.H."/>
            <person name="Noh J.H."/>
            <person name="Kwon K.-K."/>
            <person name="Lee J.-H."/>
            <person name="Ryu J.-Y."/>
        </authorList>
    </citation>
    <scope>NUCLEOTIDE SEQUENCE [LARGE SCALE GENOMIC DNA]</scope>
    <source>
        <strain evidence="2 3">KORDI 51-2</strain>
    </source>
</reference>
<comment type="caution">
    <text evidence="2">The sequence shown here is derived from an EMBL/GenBank/DDBJ whole genome shotgun (WGS) entry which is preliminary data.</text>
</comment>